<accession>A0ACC0VPD1</accession>
<reference evidence="1 2" key="1">
    <citation type="journal article" date="2022" name="bioRxiv">
        <title>The genome of the oomycete Peronosclerospora sorghi, a cosmopolitan pathogen of maize and sorghum, is inflated with dispersed pseudogenes.</title>
        <authorList>
            <person name="Fletcher K."/>
            <person name="Martin F."/>
            <person name="Isakeit T."/>
            <person name="Cavanaugh K."/>
            <person name="Magill C."/>
            <person name="Michelmore R."/>
        </authorList>
    </citation>
    <scope>NUCLEOTIDE SEQUENCE [LARGE SCALE GENOMIC DNA]</scope>
    <source>
        <strain evidence="1">P6</strain>
    </source>
</reference>
<proteinExistence type="predicted"/>
<organism evidence="1 2">
    <name type="scientific">Peronosclerospora sorghi</name>
    <dbReference type="NCBI Taxonomy" id="230839"/>
    <lineage>
        <taxon>Eukaryota</taxon>
        <taxon>Sar</taxon>
        <taxon>Stramenopiles</taxon>
        <taxon>Oomycota</taxon>
        <taxon>Peronosporomycetes</taxon>
        <taxon>Peronosporales</taxon>
        <taxon>Peronosporaceae</taxon>
        <taxon>Peronosclerospora</taxon>
    </lineage>
</organism>
<gene>
    <name evidence="1" type="ORF">PsorP6_002820</name>
</gene>
<comment type="caution">
    <text evidence="1">The sequence shown here is derived from an EMBL/GenBank/DDBJ whole genome shotgun (WGS) entry which is preliminary data.</text>
</comment>
<name>A0ACC0VPD1_9STRA</name>
<evidence type="ECO:0000313" key="1">
    <source>
        <dbReference type="EMBL" id="KAI9908334.1"/>
    </source>
</evidence>
<dbReference type="Proteomes" id="UP001163321">
    <property type="component" value="Chromosome 8"/>
</dbReference>
<keyword evidence="2" id="KW-1185">Reference proteome</keyword>
<evidence type="ECO:0000313" key="2">
    <source>
        <dbReference type="Proteomes" id="UP001163321"/>
    </source>
</evidence>
<dbReference type="EMBL" id="CM047587">
    <property type="protein sequence ID" value="KAI9908334.1"/>
    <property type="molecule type" value="Genomic_DNA"/>
</dbReference>
<sequence length="798" mass="91639">MTAIFGQQLSPGSAALVYVFLVVALIILCWSIWYYWSYARKIERFLARDNQHNNMMRHHLVDSFLQRGEEEWPCSICFHDNHPDKKSCVMCGTPRMVTASTPSNHLARASGLHKRDLSQSMLNQQSRVRSFHVRRLKQMDLTSRQKAAVRRHLWKRKRGKDGVMRWVRIDAQQAYDQEGDVLKSKESMGYSEYDTPLNGTAILGGNDFARTSTTSHFSSTSSQREDDENIARALRDFGVPEDEGRHPDSSFLSANNDLGRPSFQPLRATALKRLEEAEERPTMAYYAQQNPFNPANGGVKPLKSSKNPYSGSTVNPLSSCGLINIDEDREGTIGVIPDIGRPMEGQDRRFMVANDTAVSNVSTGYVRHDNGQGVYEWTPAGTVIGFTDTCPRMDCEDDLEEIASLTFQEKNRWFLEQVQKRWRSYEEGHIQFVVRRAHVVSDSLEQMLKCPPSRFWERLRIYFENEPGLDAGGLIREWYEILSDSLFNDDFGLFISTKGDNMGYWINPASASKVPNHLEYYEFIGRLLAKALIEGYNMKMSLALPLIKHILGVPISFSDLEFLDEDLYKNAMWMKENNNADMLAIDFTVQVITSEGKSHTVELVPGGADRDVTDENKKEYLELLLKHYMFESISEQLGALLMGFYDVMPQFLITVFDYQEFDLLLSGVPELDVNDWHVHSEVRWMKLEKPTPVEHRVLKWFWECMAEFTSEERARLLQFATGTSRVPVQGFKALTSSDGRVRRFTIQFVQRGTPPTGLMPKGHTCFNRIDLPLYHTKEEMINYLTLVMNMEISGFWME</sequence>
<protein>
    <submittedName>
        <fullName evidence="1">Uncharacterized protein</fullName>
    </submittedName>
</protein>